<evidence type="ECO:0000313" key="4">
    <source>
        <dbReference type="Proteomes" id="UP000594015"/>
    </source>
</evidence>
<feature type="chain" id="PRO_5042155407" description="PXPV repeat-containing protein" evidence="2">
    <location>
        <begin position="21"/>
        <end position="138"/>
    </location>
</feature>
<dbReference type="KEGG" id="barh:WN72_37385"/>
<keyword evidence="1" id="KW-0812">Transmembrane</keyword>
<evidence type="ECO:0000313" key="3">
    <source>
        <dbReference type="EMBL" id="QOZ71333.1"/>
    </source>
</evidence>
<evidence type="ECO:0008006" key="5">
    <source>
        <dbReference type="Google" id="ProtNLM"/>
    </source>
</evidence>
<gene>
    <name evidence="3" type="ORF">WN72_37385</name>
</gene>
<dbReference type="EMBL" id="CP030050">
    <property type="protein sequence ID" value="QOZ71333.1"/>
    <property type="molecule type" value="Genomic_DNA"/>
</dbReference>
<evidence type="ECO:0000256" key="2">
    <source>
        <dbReference type="SAM" id="SignalP"/>
    </source>
</evidence>
<accession>A0AAE7TJS1</accession>
<feature type="transmembrane region" description="Helical" evidence="1">
    <location>
        <begin position="36"/>
        <end position="57"/>
    </location>
</feature>
<dbReference type="RefSeq" id="WP_036055976.1">
    <property type="nucleotide sequence ID" value="NZ_AXAD01000005.1"/>
</dbReference>
<keyword evidence="1" id="KW-0472">Membrane</keyword>
<evidence type="ECO:0000256" key="1">
    <source>
        <dbReference type="SAM" id="Phobius"/>
    </source>
</evidence>
<protein>
    <recommendedName>
        <fullName evidence="5">PXPV repeat-containing protein</fullName>
    </recommendedName>
</protein>
<keyword evidence="1" id="KW-1133">Transmembrane helix</keyword>
<keyword evidence="2" id="KW-0732">Signal</keyword>
<name>A0AAE7TJS1_9BRAD</name>
<proteinExistence type="predicted"/>
<dbReference type="AlphaFoldDB" id="A0AAE7TJS1"/>
<sequence length="138" mass="15074">MKKTALVLATVGTLGVSAVAAPTPAEARWRGGFGPALAGGLIAGAIFGGLASSAYAYGPGYGYYGPGYGYYGGGYAPAYYGGYEPYPWGGYTTTYYSSGYAPAYYGYRYRRVVRPAFAYYGAPFPRRHFYHHRWHHHW</sequence>
<reference evidence="3 4" key="1">
    <citation type="submission" date="2018-06" db="EMBL/GenBank/DDBJ databases">
        <title>Comparative genomics of Bradyrhizobium nodulating Arachidis hypogaea.</title>
        <authorList>
            <person name="Li Y."/>
        </authorList>
    </citation>
    <scope>NUCLEOTIDE SEQUENCE [LARGE SCALE GENOMIC DNA]</scope>
    <source>
        <strain evidence="3 4">CCBAU 051107</strain>
    </source>
</reference>
<feature type="signal peptide" evidence="2">
    <location>
        <begin position="1"/>
        <end position="20"/>
    </location>
</feature>
<organism evidence="3 4">
    <name type="scientific">Bradyrhizobium arachidis</name>
    <dbReference type="NCBI Taxonomy" id="858423"/>
    <lineage>
        <taxon>Bacteria</taxon>
        <taxon>Pseudomonadati</taxon>
        <taxon>Pseudomonadota</taxon>
        <taxon>Alphaproteobacteria</taxon>
        <taxon>Hyphomicrobiales</taxon>
        <taxon>Nitrobacteraceae</taxon>
        <taxon>Bradyrhizobium</taxon>
    </lineage>
</organism>
<dbReference type="Proteomes" id="UP000594015">
    <property type="component" value="Chromosome"/>
</dbReference>